<dbReference type="RefSeq" id="WP_073324905.1">
    <property type="nucleotide sequence ID" value="NZ_FQWD01000007.1"/>
</dbReference>
<feature type="transmembrane region" description="Helical" evidence="1">
    <location>
        <begin position="123"/>
        <end position="143"/>
    </location>
</feature>
<feature type="transmembrane region" description="Helical" evidence="1">
    <location>
        <begin position="60"/>
        <end position="78"/>
    </location>
</feature>
<evidence type="ECO:0000256" key="1">
    <source>
        <dbReference type="SAM" id="Phobius"/>
    </source>
</evidence>
<feature type="transmembrane region" description="Helical" evidence="1">
    <location>
        <begin position="164"/>
        <end position="184"/>
    </location>
</feature>
<reference evidence="4" key="1">
    <citation type="submission" date="2016-11" db="EMBL/GenBank/DDBJ databases">
        <authorList>
            <person name="Varghese N."/>
            <person name="Submissions S."/>
        </authorList>
    </citation>
    <scope>NUCLEOTIDE SEQUENCE [LARGE SCALE GENOMIC DNA]</scope>
    <source>
        <strain evidence="4">CGMCC 1.8995</strain>
    </source>
</reference>
<proteinExistence type="predicted"/>
<keyword evidence="1" id="KW-1133">Transmembrane helix</keyword>
<keyword evidence="4" id="KW-1185">Reference proteome</keyword>
<gene>
    <name evidence="3" type="ORF">SAMN05216361_3955</name>
</gene>
<evidence type="ECO:0000313" key="3">
    <source>
        <dbReference type="EMBL" id="SHH18680.1"/>
    </source>
</evidence>
<sequence>MTDTVLPPVTEPESLPALKPGRHIALEFLLHFCTFGIYTCFWCVTATRDLKRAFNKEFTPLAWFLVPLVFLAQVFMLPRLMSAIEEAEQAQNLKGWSDWTNRLWLILTCGIGLFFAITSKIDISVGWVLFGLLLWAGCFALLNKRMDSLRDAVANPRRRYFGGYAWWHWPFVVLGVPFMVFLSYNMVLTPFLAKVAPLATNTVITDEQQTIQLSVVESGWHKVEIGTFSDGSGLFEIAGPLDFQYFIAFDHDPDYSLTDLAQWRIGQNYEDFNVKSCSENRTLTAGTLQVESFVTCKGTSMGDPTIATHHFIRVDDHIYELYGYLSTTKLTYKEQEAGFLRQAQGLKRYEQ</sequence>
<name>A0A1M5QY34_9ALTE</name>
<evidence type="ECO:0000313" key="4">
    <source>
        <dbReference type="Proteomes" id="UP000184520"/>
    </source>
</evidence>
<dbReference type="AlphaFoldDB" id="A0A1M5QY34"/>
<protein>
    <recommendedName>
        <fullName evidence="2">DUF4234 domain-containing protein</fullName>
    </recommendedName>
</protein>
<dbReference type="STRING" id="634436.SAMN05216361_3955"/>
<keyword evidence="1" id="KW-0472">Membrane</keyword>
<feature type="domain" description="DUF4234" evidence="2">
    <location>
        <begin position="22"/>
        <end position="116"/>
    </location>
</feature>
<dbReference type="Proteomes" id="UP000184520">
    <property type="component" value="Unassembled WGS sequence"/>
</dbReference>
<feature type="transmembrane region" description="Helical" evidence="1">
    <location>
        <begin position="28"/>
        <end position="48"/>
    </location>
</feature>
<dbReference type="Pfam" id="PF14018">
    <property type="entry name" value="DUF4234"/>
    <property type="match status" value="1"/>
</dbReference>
<dbReference type="OrthoDB" id="5830026at2"/>
<dbReference type="EMBL" id="FQWD01000007">
    <property type="protein sequence ID" value="SHH18680.1"/>
    <property type="molecule type" value="Genomic_DNA"/>
</dbReference>
<dbReference type="InterPro" id="IPR025328">
    <property type="entry name" value="DUF4234"/>
</dbReference>
<evidence type="ECO:0000259" key="2">
    <source>
        <dbReference type="Pfam" id="PF14018"/>
    </source>
</evidence>
<organism evidence="3 4">
    <name type="scientific">Marisediminitalea aggregata</name>
    <dbReference type="NCBI Taxonomy" id="634436"/>
    <lineage>
        <taxon>Bacteria</taxon>
        <taxon>Pseudomonadati</taxon>
        <taxon>Pseudomonadota</taxon>
        <taxon>Gammaproteobacteria</taxon>
        <taxon>Alteromonadales</taxon>
        <taxon>Alteromonadaceae</taxon>
        <taxon>Marisediminitalea</taxon>
    </lineage>
</organism>
<accession>A0A1M5QY34</accession>
<keyword evidence="1" id="KW-0812">Transmembrane</keyword>